<dbReference type="NCBIfam" id="TIGR04183">
    <property type="entry name" value="Por_Secre_tail"/>
    <property type="match status" value="1"/>
</dbReference>
<evidence type="ECO:0000259" key="3">
    <source>
        <dbReference type="Pfam" id="PF07593"/>
    </source>
</evidence>
<dbReference type="SUPFAM" id="SSF69318">
    <property type="entry name" value="Integrin alpha N-terminal domain"/>
    <property type="match status" value="1"/>
</dbReference>
<evidence type="ECO:0000256" key="1">
    <source>
        <dbReference type="ARBA" id="ARBA00022729"/>
    </source>
</evidence>
<feature type="chain" id="PRO_5029909376" evidence="2">
    <location>
        <begin position="19"/>
        <end position="579"/>
    </location>
</feature>
<dbReference type="Pfam" id="PF18962">
    <property type="entry name" value="Por_Secre_tail"/>
    <property type="match status" value="1"/>
</dbReference>
<dbReference type="Pfam" id="PF07593">
    <property type="entry name" value="UnbV_ASPIC"/>
    <property type="match status" value="1"/>
</dbReference>
<evidence type="ECO:0000313" key="6">
    <source>
        <dbReference type="Proteomes" id="UP000447545"/>
    </source>
</evidence>
<evidence type="ECO:0000259" key="4">
    <source>
        <dbReference type="Pfam" id="PF18962"/>
    </source>
</evidence>
<dbReference type="EMBL" id="WJYA01000001">
    <property type="protein sequence ID" value="MTE25348.1"/>
    <property type="molecule type" value="Genomic_DNA"/>
</dbReference>
<reference evidence="5 6" key="1">
    <citation type="submission" date="2019-11" db="EMBL/GenBank/DDBJ databases">
        <title>Winogradskyella ouciana sp. nov., isolated from the hadal seawater of the Mariana Trench.</title>
        <authorList>
            <person name="Liu R."/>
        </authorList>
    </citation>
    <scope>NUCLEOTIDE SEQUENCE [LARGE SCALE GENOMIC DNA]</scope>
    <source>
        <strain evidence="5 6">ZXX205</strain>
    </source>
</reference>
<dbReference type="InterPro" id="IPR027039">
    <property type="entry name" value="Crtac1"/>
</dbReference>
<dbReference type="RefSeq" id="WP_155087198.1">
    <property type="nucleotide sequence ID" value="NZ_WJYA01000001.1"/>
</dbReference>
<comment type="caution">
    <text evidence="5">The sequence shown here is derived from an EMBL/GenBank/DDBJ whole genome shotgun (WGS) entry which is preliminary data.</text>
</comment>
<feature type="domain" description="ASPIC/UnbV" evidence="3">
    <location>
        <begin position="422"/>
        <end position="488"/>
    </location>
</feature>
<keyword evidence="6" id="KW-1185">Reference proteome</keyword>
<keyword evidence="1 2" id="KW-0732">Signal</keyword>
<dbReference type="InterPro" id="IPR026444">
    <property type="entry name" value="Secre_tail"/>
</dbReference>
<evidence type="ECO:0000313" key="5">
    <source>
        <dbReference type="EMBL" id="MTE25348.1"/>
    </source>
</evidence>
<organism evidence="5 6">
    <name type="scientific">Winogradskyella ouciana</name>
    <dbReference type="NCBI Taxonomy" id="2608631"/>
    <lineage>
        <taxon>Bacteria</taxon>
        <taxon>Pseudomonadati</taxon>
        <taxon>Bacteroidota</taxon>
        <taxon>Flavobacteriia</taxon>
        <taxon>Flavobacteriales</taxon>
        <taxon>Flavobacteriaceae</taxon>
        <taxon>Winogradskyella</taxon>
    </lineage>
</organism>
<sequence>MIRIIFFSLILPCHLAFSQINFVDRANILGLNEHTGNSVFGGSGASFVDFDNDGLDDITLATGAGVPVQFYKNINGQFFVETSFFTSPNTYNYRTRSACWVDYDNDGDKDFFLTSDTDGNRLFRRENNSLVDVTVSSGFPLDNLYTYGASWGDIDNDGCLDVYLSNRIGDTTITNYLFKNNCDGTFSEVTNSIGLNNLPALSFCSGFFDFNNDGWQDLYVANDKFKPNYLYKNNGDGTFTDVSQSSGTDVVMDAMSVTIDDFNADGFFDIYITNTPETISTPQPGCVLFKNNGDETFSNIALSSGTDLDSFSWGSSFLDADNDSHIDLYVNTQYSGENMYATYAFYVNNGDETFDNSTISGFQTNAYRSYASAIGDYDNNGVVEILVNNDVDQEPSLWENIEVQSNNYISIDLEGTVSNKDAVGSIIEISVNGTKQYRHVMLGEGYLSQNTETHHFGIGNATVVDYIKIKWLSGIEDIVYNVSPNQKINIIEGTFLSVNEFNDDSIVNYYPNPVNEELFINSKKKIDSLEVFDITGRIVFVSYPLVNNTKINLSLIESGNYFAKLTSNGKSEIIKFIKK</sequence>
<dbReference type="InterPro" id="IPR028994">
    <property type="entry name" value="Integrin_alpha_N"/>
</dbReference>
<feature type="signal peptide" evidence="2">
    <location>
        <begin position="1"/>
        <end position="18"/>
    </location>
</feature>
<dbReference type="AlphaFoldDB" id="A0A7K1GAD4"/>
<dbReference type="PANTHER" id="PTHR16026">
    <property type="entry name" value="CARTILAGE ACIDIC PROTEIN 1"/>
    <property type="match status" value="1"/>
</dbReference>
<accession>A0A7K1GAD4</accession>
<protein>
    <submittedName>
        <fullName evidence="5">T9SS type A sorting domain-containing protein</fullName>
    </submittedName>
</protein>
<dbReference type="Pfam" id="PF13517">
    <property type="entry name" value="FG-GAP_3"/>
    <property type="match status" value="2"/>
</dbReference>
<dbReference type="InterPro" id="IPR011519">
    <property type="entry name" value="UnbV_ASPIC"/>
</dbReference>
<proteinExistence type="predicted"/>
<dbReference type="Proteomes" id="UP000447545">
    <property type="component" value="Unassembled WGS sequence"/>
</dbReference>
<feature type="domain" description="Secretion system C-terminal sorting" evidence="4">
    <location>
        <begin position="510"/>
        <end position="577"/>
    </location>
</feature>
<evidence type="ECO:0000256" key="2">
    <source>
        <dbReference type="SAM" id="SignalP"/>
    </source>
</evidence>
<name>A0A7K1GAD4_9FLAO</name>
<dbReference type="PANTHER" id="PTHR16026:SF0">
    <property type="entry name" value="CARTILAGE ACIDIC PROTEIN 1"/>
    <property type="match status" value="1"/>
</dbReference>
<gene>
    <name evidence="5" type="ORF">F1003_00255</name>
</gene>
<dbReference type="Gene3D" id="2.130.10.130">
    <property type="entry name" value="Integrin alpha, N-terminal"/>
    <property type="match status" value="2"/>
</dbReference>
<dbReference type="InterPro" id="IPR013517">
    <property type="entry name" value="FG-GAP"/>
</dbReference>